<evidence type="ECO:0000313" key="4">
    <source>
        <dbReference type="Proteomes" id="UP000314294"/>
    </source>
</evidence>
<keyword evidence="4" id="KW-1185">Reference proteome</keyword>
<reference evidence="3 4" key="1">
    <citation type="submission" date="2019-03" db="EMBL/GenBank/DDBJ databases">
        <title>First draft genome of Liparis tanakae, snailfish: a comprehensive survey of snailfish specific genes.</title>
        <authorList>
            <person name="Kim W."/>
            <person name="Song I."/>
            <person name="Jeong J.-H."/>
            <person name="Kim D."/>
            <person name="Kim S."/>
            <person name="Ryu S."/>
            <person name="Song J.Y."/>
            <person name="Lee S.K."/>
        </authorList>
    </citation>
    <scope>NUCLEOTIDE SEQUENCE [LARGE SCALE GENOMIC DNA]</scope>
    <source>
        <tissue evidence="3">Muscle</tissue>
    </source>
</reference>
<protein>
    <recommendedName>
        <fullName evidence="5">Secreted protein</fullName>
    </recommendedName>
</protein>
<dbReference type="Proteomes" id="UP000314294">
    <property type="component" value="Unassembled WGS sequence"/>
</dbReference>
<feature type="compositionally biased region" description="Basic and acidic residues" evidence="1">
    <location>
        <begin position="110"/>
        <end position="121"/>
    </location>
</feature>
<accession>A0A4Z2EK33</accession>
<dbReference type="EMBL" id="SRLO01006182">
    <property type="protein sequence ID" value="TNN29001.1"/>
    <property type="molecule type" value="Genomic_DNA"/>
</dbReference>
<sequence>MAARCGLRTVLLLLLSSNGQQPNLSKSVQKREVKRLLLPYESLTPPSLSPTGPPRRGGRTRIFCRMAQRAHAVVAAKTRVKQRNSEKCQRRGRVIGQQPALAARPLSSADLDRLPDPDQRIRIRGSRSSKDCKGY</sequence>
<gene>
    <name evidence="3" type="ORF">EYF80_060851</name>
</gene>
<comment type="caution">
    <text evidence="3">The sequence shown here is derived from an EMBL/GenBank/DDBJ whole genome shotgun (WGS) entry which is preliminary data.</text>
</comment>
<name>A0A4Z2EK33_9TELE</name>
<keyword evidence="2" id="KW-0732">Signal</keyword>
<organism evidence="3 4">
    <name type="scientific">Liparis tanakae</name>
    <name type="common">Tanaka's snailfish</name>
    <dbReference type="NCBI Taxonomy" id="230148"/>
    <lineage>
        <taxon>Eukaryota</taxon>
        <taxon>Metazoa</taxon>
        <taxon>Chordata</taxon>
        <taxon>Craniata</taxon>
        <taxon>Vertebrata</taxon>
        <taxon>Euteleostomi</taxon>
        <taxon>Actinopterygii</taxon>
        <taxon>Neopterygii</taxon>
        <taxon>Teleostei</taxon>
        <taxon>Neoteleostei</taxon>
        <taxon>Acanthomorphata</taxon>
        <taxon>Eupercaria</taxon>
        <taxon>Perciformes</taxon>
        <taxon>Cottioidei</taxon>
        <taxon>Cottales</taxon>
        <taxon>Liparidae</taxon>
        <taxon>Liparis</taxon>
    </lineage>
</organism>
<dbReference type="AlphaFoldDB" id="A0A4Z2EK33"/>
<evidence type="ECO:0000256" key="1">
    <source>
        <dbReference type="SAM" id="MobiDB-lite"/>
    </source>
</evidence>
<evidence type="ECO:0000256" key="2">
    <source>
        <dbReference type="SAM" id="SignalP"/>
    </source>
</evidence>
<feature type="signal peptide" evidence="2">
    <location>
        <begin position="1"/>
        <end position="19"/>
    </location>
</feature>
<proteinExistence type="predicted"/>
<feature type="chain" id="PRO_5021488097" description="Secreted protein" evidence="2">
    <location>
        <begin position="20"/>
        <end position="135"/>
    </location>
</feature>
<evidence type="ECO:0008006" key="5">
    <source>
        <dbReference type="Google" id="ProtNLM"/>
    </source>
</evidence>
<evidence type="ECO:0000313" key="3">
    <source>
        <dbReference type="EMBL" id="TNN29001.1"/>
    </source>
</evidence>
<feature type="region of interest" description="Disordered" evidence="1">
    <location>
        <begin position="75"/>
        <end position="135"/>
    </location>
</feature>